<accession>A0ACC2JY78</accession>
<gene>
    <name evidence="1" type="ORF">O1611_g1186</name>
</gene>
<dbReference type="EMBL" id="JAPUUL010000129">
    <property type="protein sequence ID" value="KAJ8132435.1"/>
    <property type="molecule type" value="Genomic_DNA"/>
</dbReference>
<dbReference type="Proteomes" id="UP001153332">
    <property type="component" value="Unassembled WGS sequence"/>
</dbReference>
<protein>
    <submittedName>
        <fullName evidence="1">Uncharacterized protein</fullName>
    </submittedName>
</protein>
<comment type="caution">
    <text evidence="1">The sequence shown here is derived from an EMBL/GenBank/DDBJ whole genome shotgun (WGS) entry which is preliminary data.</text>
</comment>
<name>A0ACC2JY78_9PEZI</name>
<evidence type="ECO:0000313" key="1">
    <source>
        <dbReference type="EMBL" id="KAJ8132435.1"/>
    </source>
</evidence>
<proteinExistence type="predicted"/>
<keyword evidence="2" id="KW-1185">Reference proteome</keyword>
<evidence type="ECO:0000313" key="2">
    <source>
        <dbReference type="Proteomes" id="UP001153332"/>
    </source>
</evidence>
<sequence length="220" mass="22869">MAGACMSEAATIVGSGPTQRVLQGNTCRDGCPLASRSTAAQRQAGFGAERAPDSRPSETDSLGPGNEKPVAEHRRAFAEHMRHLEPSLGPDEVGPVTLDTAILRDEIYAVSTLGTYTRLGTPKLAPKSPRSGAMQGAMHAVLIPGSPSVPSPHETIPRSGPRGAGQEPPPLAGLGTGDETICHLNYERLSTATGVNASPTSNPGSRKPKLSLSRYETLAT</sequence>
<organism evidence="1 2">
    <name type="scientific">Lasiodiplodia mahajangana</name>
    <dbReference type="NCBI Taxonomy" id="1108764"/>
    <lineage>
        <taxon>Eukaryota</taxon>
        <taxon>Fungi</taxon>
        <taxon>Dikarya</taxon>
        <taxon>Ascomycota</taxon>
        <taxon>Pezizomycotina</taxon>
        <taxon>Dothideomycetes</taxon>
        <taxon>Dothideomycetes incertae sedis</taxon>
        <taxon>Botryosphaeriales</taxon>
        <taxon>Botryosphaeriaceae</taxon>
        <taxon>Lasiodiplodia</taxon>
    </lineage>
</organism>
<reference evidence="1" key="1">
    <citation type="submission" date="2022-12" db="EMBL/GenBank/DDBJ databases">
        <title>Genome Sequence of Lasiodiplodia mahajangana.</title>
        <authorList>
            <person name="Buettner E."/>
        </authorList>
    </citation>
    <scope>NUCLEOTIDE SEQUENCE</scope>
    <source>
        <strain evidence="1">VT137</strain>
    </source>
</reference>